<dbReference type="AlphaFoldDB" id="A0AB39SX69"/>
<dbReference type="RefSeq" id="WP_369144499.1">
    <property type="nucleotide sequence ID" value="NZ_CP163444.1"/>
</dbReference>
<dbReference type="EMBL" id="CP163444">
    <property type="protein sequence ID" value="XDQ71829.1"/>
    <property type="molecule type" value="Genomic_DNA"/>
</dbReference>
<evidence type="ECO:0008006" key="2">
    <source>
        <dbReference type="Google" id="ProtNLM"/>
    </source>
</evidence>
<protein>
    <recommendedName>
        <fullName evidence="2">AG2 protein</fullName>
    </recommendedName>
</protein>
<reference evidence="1" key="1">
    <citation type="submission" date="2024-07" db="EMBL/GenBank/DDBJ databases">
        <authorList>
            <person name="Yu S.T."/>
        </authorList>
    </citation>
    <scope>NUCLEOTIDE SEQUENCE</scope>
    <source>
        <strain evidence="1">R44</strain>
    </source>
</reference>
<evidence type="ECO:0000313" key="1">
    <source>
        <dbReference type="EMBL" id="XDQ71829.1"/>
    </source>
</evidence>
<accession>A0AB39SX69</accession>
<organism evidence="1">
    <name type="scientific">Streptomyces sp. R44</name>
    <dbReference type="NCBI Taxonomy" id="3238633"/>
    <lineage>
        <taxon>Bacteria</taxon>
        <taxon>Bacillati</taxon>
        <taxon>Actinomycetota</taxon>
        <taxon>Actinomycetes</taxon>
        <taxon>Kitasatosporales</taxon>
        <taxon>Streptomycetaceae</taxon>
        <taxon>Streptomyces</taxon>
    </lineage>
</organism>
<gene>
    <name evidence="1" type="ORF">AB5J54_15465</name>
</gene>
<name>A0AB39SX69_9ACTN</name>
<sequence>MLTYQNVMQAPLDRMKTAADEWAALKGKLDVLAQDARSTMAAKARDDYWRGVNAEVTKPFVDKTAKEFGDAAKAADGIAKVLADGHQAFKKAQDDLKKIAETEAPAKGFYVSADGTVAAKEPLSQIKDPGARHDPDFQDLVRKERADIQAMEERIKAILEVCTEADVACSNALRADNTADKHDFSGPKYTSLDAEEAQRAVDLAKKGRDISHEELMRLNELLKDNSGSKEFSRAFYDGMGPKGALEFFGQLSTDTYDYTKVDKQRLADVQELQKNLGFNLATATQGGDAWTEKWSADMRRLGTERIPLIKYDNNPAYGYQLLGGIMRYGDYDKKFLVPIAEHVTQLHAKDPYLFADSKPMLGGGLRNQYNPSGVNGSGFDPMISMLEALGHSPEASKDFFSKDPLTSYKEDGSVGGELNLGKDKDGQKIGNYLDFFANEKYEFFPDIEGHNPDDLTKTMGYMPDALGHALESATLGHAWDDPTPELRRDETTAGIMKDVVEKYGDDAELLKKWQPTMADSLGNMGAGYIDDLNWALDKNTPDSVFHPTKESSAHPEFGRENTVKFLSTLGQHPDAYASVSTAERLYTTSVLEAQVGPDGHIDEGRARGAAFTGATLQGLLDQSRGDQVEAEGMKKHEEYEKAAAAKAGWVEFGATVGIAAGVAFLPATAAVGAAAILVPLAVDTGSGAMEQLAGQVIGDWSDKSVEDHKDKTEDQIHEDNAAMYTAGRYSAESPMERFLSEHRSQVSSDFRQDMIESVSNGYMNGNAHARQTGNAPETG</sequence>
<proteinExistence type="predicted"/>